<dbReference type="PANTHER" id="PTHR19303:SF74">
    <property type="entry name" value="POGO TRANSPOSABLE ELEMENT WITH KRAB DOMAIN"/>
    <property type="match status" value="1"/>
</dbReference>
<sequence length="206" mass="23507">MAGEDWVAGFRKRNPTLSLRQPSATSLNRVLDFNKAEVDLFFAYLDEVYKKHQFKATRIFNMDETGISTVQKPGKILAPKGQHQVGSVTSWEWGRNITVVCAVSASGGFIPPMFIYLWKRMCPQLERRGPPGAIYTCSHNGWSNKKLFQDWLKHFKENAKPTIEDPVLLVLQNHGSHISLESYEFYRANHINVVSIPPIRPISYSL</sequence>
<dbReference type="GeneID" id="136090071"/>
<dbReference type="PANTHER" id="PTHR19303">
    <property type="entry name" value="TRANSPOSON"/>
    <property type="match status" value="1"/>
</dbReference>
<keyword evidence="3" id="KW-1185">Reference proteome</keyword>
<organism evidence="3 4">
    <name type="scientific">Hydra vulgaris</name>
    <name type="common">Hydra</name>
    <name type="synonym">Hydra attenuata</name>
    <dbReference type="NCBI Taxonomy" id="6087"/>
    <lineage>
        <taxon>Eukaryota</taxon>
        <taxon>Metazoa</taxon>
        <taxon>Cnidaria</taxon>
        <taxon>Hydrozoa</taxon>
        <taxon>Hydroidolina</taxon>
        <taxon>Anthoathecata</taxon>
        <taxon>Aplanulata</taxon>
        <taxon>Hydridae</taxon>
        <taxon>Hydra</taxon>
    </lineage>
</organism>
<evidence type="ECO:0000259" key="2">
    <source>
        <dbReference type="Pfam" id="PF03184"/>
    </source>
</evidence>
<protein>
    <submittedName>
        <fullName evidence="4">Uncharacterized protein LOC136090071</fullName>
    </submittedName>
</protein>
<dbReference type="Pfam" id="PF03184">
    <property type="entry name" value="DDE_1"/>
    <property type="match status" value="1"/>
</dbReference>
<evidence type="ECO:0000256" key="1">
    <source>
        <dbReference type="SAM" id="Phobius"/>
    </source>
</evidence>
<evidence type="ECO:0000313" key="3">
    <source>
        <dbReference type="Proteomes" id="UP001652625"/>
    </source>
</evidence>
<feature type="transmembrane region" description="Helical" evidence="1">
    <location>
        <begin position="97"/>
        <end position="118"/>
    </location>
</feature>
<accession>A0ABM4DCX0</accession>
<dbReference type="InterPro" id="IPR036397">
    <property type="entry name" value="RNaseH_sf"/>
</dbReference>
<reference evidence="4" key="1">
    <citation type="submission" date="2025-08" db="UniProtKB">
        <authorList>
            <consortium name="RefSeq"/>
        </authorList>
    </citation>
    <scope>IDENTIFICATION</scope>
</reference>
<dbReference type="InterPro" id="IPR004875">
    <property type="entry name" value="DDE_SF_endonuclease_dom"/>
</dbReference>
<name>A0ABM4DCX0_HYDVU</name>
<keyword evidence="1" id="KW-1133">Transmembrane helix</keyword>
<feature type="domain" description="DDE-1" evidence="2">
    <location>
        <begin position="98"/>
        <end position="198"/>
    </location>
</feature>
<dbReference type="Proteomes" id="UP001652625">
    <property type="component" value="Chromosome 13"/>
</dbReference>
<gene>
    <name evidence="4" type="primary">LOC136090071</name>
</gene>
<dbReference type="RefSeq" id="XP_065672252.1">
    <property type="nucleotide sequence ID" value="XM_065816180.1"/>
</dbReference>
<keyword evidence="1" id="KW-0472">Membrane</keyword>
<proteinExistence type="predicted"/>
<keyword evidence="1" id="KW-0812">Transmembrane</keyword>
<evidence type="ECO:0000313" key="4">
    <source>
        <dbReference type="RefSeq" id="XP_065672252.1"/>
    </source>
</evidence>
<dbReference type="Gene3D" id="3.30.420.10">
    <property type="entry name" value="Ribonuclease H-like superfamily/Ribonuclease H"/>
    <property type="match status" value="1"/>
</dbReference>
<dbReference type="InterPro" id="IPR050863">
    <property type="entry name" value="CenT-Element_Derived"/>
</dbReference>